<dbReference type="RefSeq" id="XP_018334924.1">
    <property type="nucleotide sequence ID" value="XM_018479422.1"/>
</dbReference>
<dbReference type="OrthoDB" id="406368at2759"/>
<organism evidence="1 2">
    <name type="scientific">Agrilus planipennis</name>
    <name type="common">Emerald ash borer</name>
    <name type="synonym">Agrilus marcopoli</name>
    <dbReference type="NCBI Taxonomy" id="224129"/>
    <lineage>
        <taxon>Eukaryota</taxon>
        <taxon>Metazoa</taxon>
        <taxon>Ecdysozoa</taxon>
        <taxon>Arthropoda</taxon>
        <taxon>Hexapoda</taxon>
        <taxon>Insecta</taxon>
        <taxon>Pterygota</taxon>
        <taxon>Neoptera</taxon>
        <taxon>Endopterygota</taxon>
        <taxon>Coleoptera</taxon>
        <taxon>Polyphaga</taxon>
        <taxon>Elateriformia</taxon>
        <taxon>Buprestoidea</taxon>
        <taxon>Buprestidae</taxon>
        <taxon>Agrilinae</taxon>
        <taxon>Agrilus</taxon>
    </lineage>
</organism>
<sequence length="166" mass="18602">DKPGPAEYDVSTKWFKIDPRAKSVEPKPFISGAERLKSKKEDGIPAPCQYNVTSDVYNKKHFSTICAPFAVKDNRWHSKHTDNAPGPGHYEIKGFVDQNMDKIFNKYSLVEVGFGTLAERDTLNIGDAICLPGPGYYDIKKESFEEAKCTASVFKSKSTRLKEDCS</sequence>
<dbReference type="InParanoid" id="A0A1W4XFZ4"/>
<keyword evidence="1" id="KW-1185">Reference proteome</keyword>
<dbReference type="KEGG" id="apln:108743828"/>
<dbReference type="GeneID" id="108743828"/>
<dbReference type="Proteomes" id="UP000192223">
    <property type="component" value="Unplaced"/>
</dbReference>
<dbReference type="InterPro" id="IPR010736">
    <property type="entry name" value="SHIPPO-rpt"/>
</dbReference>
<dbReference type="AlphaFoldDB" id="A0A1W4XFZ4"/>
<evidence type="ECO:0000313" key="2">
    <source>
        <dbReference type="RefSeq" id="XP_018334924.1"/>
    </source>
</evidence>
<gene>
    <name evidence="2" type="primary">LOC108743828</name>
</gene>
<reference evidence="2" key="1">
    <citation type="submission" date="2025-08" db="UniProtKB">
        <authorList>
            <consortium name="RefSeq"/>
        </authorList>
    </citation>
    <scope>IDENTIFICATION</scope>
    <source>
        <tissue evidence="2">Entire body</tissue>
    </source>
</reference>
<protein>
    <submittedName>
        <fullName evidence="2">Sperm-tail PG-rich repeat-containing protein 2-like</fullName>
    </submittedName>
</protein>
<feature type="non-terminal residue" evidence="2">
    <location>
        <position position="1"/>
    </location>
</feature>
<evidence type="ECO:0000313" key="1">
    <source>
        <dbReference type="Proteomes" id="UP000192223"/>
    </source>
</evidence>
<name>A0A1W4XFZ4_AGRPL</name>
<feature type="non-terminal residue" evidence="2">
    <location>
        <position position="166"/>
    </location>
</feature>
<accession>A0A1W4XFZ4</accession>
<dbReference type="Pfam" id="PF07004">
    <property type="entry name" value="SHIPPO-rpt"/>
    <property type="match status" value="3"/>
</dbReference>
<proteinExistence type="predicted"/>